<gene>
    <name evidence="2" type="ORF">ACFP50_10405</name>
</gene>
<evidence type="ECO:0000313" key="3">
    <source>
        <dbReference type="Proteomes" id="UP001596242"/>
    </source>
</evidence>
<dbReference type="RefSeq" id="WP_386395529.1">
    <property type="nucleotide sequence ID" value="NZ_JBHSPT010000023.1"/>
</dbReference>
<accession>A0ABW1LY48</accession>
<evidence type="ECO:0000313" key="2">
    <source>
        <dbReference type="EMBL" id="MFC6055853.1"/>
    </source>
</evidence>
<dbReference type="EMBL" id="JBHSPT010000023">
    <property type="protein sequence ID" value="MFC6055853.1"/>
    <property type="molecule type" value="Genomic_DNA"/>
</dbReference>
<name>A0ABW1LY48_9ACTN</name>
<reference evidence="3" key="1">
    <citation type="journal article" date="2019" name="Int. J. Syst. Evol. Microbiol.">
        <title>The Global Catalogue of Microorganisms (GCM) 10K type strain sequencing project: providing services to taxonomists for standard genome sequencing and annotation.</title>
        <authorList>
            <consortium name="The Broad Institute Genomics Platform"/>
            <consortium name="The Broad Institute Genome Sequencing Center for Infectious Disease"/>
            <person name="Wu L."/>
            <person name="Ma J."/>
        </authorList>
    </citation>
    <scope>NUCLEOTIDE SEQUENCE [LARGE SCALE GENOMIC DNA]</scope>
    <source>
        <strain evidence="3">JCM 12763</strain>
    </source>
</reference>
<feature type="compositionally biased region" description="Basic and acidic residues" evidence="1">
    <location>
        <begin position="11"/>
        <end position="22"/>
    </location>
</feature>
<comment type="caution">
    <text evidence="2">The sequence shown here is derived from an EMBL/GenBank/DDBJ whole genome shotgun (WGS) entry which is preliminary data.</text>
</comment>
<keyword evidence="3" id="KW-1185">Reference proteome</keyword>
<evidence type="ECO:0008006" key="4">
    <source>
        <dbReference type="Google" id="ProtNLM"/>
    </source>
</evidence>
<sequence>MSLRGVQQHKAKQDRANARHATAEEIRQVRALFDRVQRKMTALGRAFKATKRTSRVMRLARTWLALTAPGSQIPANRSPEQAQALRASAAELLAEPNSIAAELAAVRAEYW</sequence>
<dbReference type="Proteomes" id="UP001596242">
    <property type="component" value="Unassembled WGS sequence"/>
</dbReference>
<feature type="region of interest" description="Disordered" evidence="1">
    <location>
        <begin position="1"/>
        <end position="22"/>
    </location>
</feature>
<proteinExistence type="predicted"/>
<organism evidence="2 3">
    <name type="scientific">Streptomyces pratens</name>
    <dbReference type="NCBI Taxonomy" id="887456"/>
    <lineage>
        <taxon>Bacteria</taxon>
        <taxon>Bacillati</taxon>
        <taxon>Actinomycetota</taxon>
        <taxon>Actinomycetes</taxon>
        <taxon>Kitasatosporales</taxon>
        <taxon>Streptomycetaceae</taxon>
        <taxon>Streptomyces</taxon>
    </lineage>
</organism>
<evidence type="ECO:0000256" key="1">
    <source>
        <dbReference type="SAM" id="MobiDB-lite"/>
    </source>
</evidence>
<protein>
    <recommendedName>
        <fullName evidence="4">Transposase</fullName>
    </recommendedName>
</protein>